<feature type="region of interest" description="Disordered" evidence="1">
    <location>
        <begin position="277"/>
        <end position="310"/>
    </location>
</feature>
<feature type="non-terminal residue" evidence="2">
    <location>
        <position position="886"/>
    </location>
</feature>
<feature type="region of interest" description="Disordered" evidence="1">
    <location>
        <begin position="134"/>
        <end position="160"/>
    </location>
</feature>
<reference evidence="2 3" key="1">
    <citation type="submission" date="2017-03" db="EMBL/GenBank/DDBJ databases">
        <title>Genome Survey of Euroglyphus maynei.</title>
        <authorList>
            <person name="Arlian L.G."/>
            <person name="Morgan M.S."/>
            <person name="Rider S.D."/>
        </authorList>
    </citation>
    <scope>NUCLEOTIDE SEQUENCE [LARGE SCALE GENOMIC DNA]</scope>
    <source>
        <strain evidence="2">Arlian Lab</strain>
        <tissue evidence="2">Whole body</tissue>
    </source>
</reference>
<organism evidence="2 3">
    <name type="scientific">Euroglyphus maynei</name>
    <name type="common">Mayne's house dust mite</name>
    <dbReference type="NCBI Taxonomy" id="6958"/>
    <lineage>
        <taxon>Eukaryota</taxon>
        <taxon>Metazoa</taxon>
        <taxon>Ecdysozoa</taxon>
        <taxon>Arthropoda</taxon>
        <taxon>Chelicerata</taxon>
        <taxon>Arachnida</taxon>
        <taxon>Acari</taxon>
        <taxon>Acariformes</taxon>
        <taxon>Sarcoptiformes</taxon>
        <taxon>Astigmata</taxon>
        <taxon>Psoroptidia</taxon>
        <taxon>Analgoidea</taxon>
        <taxon>Pyroglyphidae</taxon>
        <taxon>Pyroglyphinae</taxon>
        <taxon>Euroglyphus</taxon>
    </lineage>
</organism>
<feature type="compositionally biased region" description="Low complexity" evidence="1">
    <location>
        <begin position="65"/>
        <end position="92"/>
    </location>
</feature>
<dbReference type="EMBL" id="MUJZ01047107">
    <property type="protein sequence ID" value="OTF74428.1"/>
    <property type="molecule type" value="Genomic_DNA"/>
</dbReference>
<feature type="region of interest" description="Disordered" evidence="1">
    <location>
        <begin position="605"/>
        <end position="628"/>
    </location>
</feature>
<feature type="region of interest" description="Disordered" evidence="1">
    <location>
        <begin position="61"/>
        <end position="92"/>
    </location>
</feature>
<feature type="region of interest" description="Disordered" evidence="1">
    <location>
        <begin position="192"/>
        <end position="217"/>
    </location>
</feature>
<evidence type="ECO:0000313" key="2">
    <source>
        <dbReference type="EMBL" id="OTF74428.1"/>
    </source>
</evidence>
<feature type="region of interest" description="Disordered" evidence="1">
    <location>
        <begin position="470"/>
        <end position="505"/>
    </location>
</feature>
<feature type="compositionally biased region" description="Low complexity" evidence="1">
    <location>
        <begin position="472"/>
        <end position="483"/>
    </location>
</feature>
<feature type="region of interest" description="Disordered" evidence="1">
    <location>
        <begin position="740"/>
        <end position="785"/>
    </location>
</feature>
<accession>A0A1Y3B378</accession>
<feature type="compositionally biased region" description="Polar residues" evidence="1">
    <location>
        <begin position="740"/>
        <end position="755"/>
    </location>
</feature>
<feature type="compositionally biased region" description="Low complexity" evidence="1">
    <location>
        <begin position="278"/>
        <end position="288"/>
    </location>
</feature>
<gene>
    <name evidence="2" type="ORF">BLA29_002197</name>
</gene>
<feature type="non-terminal residue" evidence="2">
    <location>
        <position position="1"/>
    </location>
</feature>
<comment type="caution">
    <text evidence="2">The sequence shown here is derived from an EMBL/GenBank/DDBJ whole genome shotgun (WGS) entry which is preliminary data.</text>
</comment>
<feature type="compositionally biased region" description="Polar residues" evidence="1">
    <location>
        <begin position="494"/>
        <end position="503"/>
    </location>
</feature>
<evidence type="ECO:0000313" key="3">
    <source>
        <dbReference type="Proteomes" id="UP000194236"/>
    </source>
</evidence>
<sequence length="886" mass="95221">NNNQTQQRQPSKSVGRTPATSVSNFHNNVKPLTSGKNSESHKQSSATSNTVSYTMAVNSKTRSINSTSSPGSTLLTTTSASNTKLSNGNNSTTTTINNGVKIVSAIYKPSNKSQMFRNNNIAYNNNHHHVTIKSETNETKSSSPGTSFSASTTSTTTTATSSNMNEKLNFASVAAGSIAVSSVGDSYHHNMALSPSNNSSSSINITSSPSTSKQIQHTDSIITDDKQTNPSFAFNSNNISNNVNNNRQFVSPNSSSSTSSAFSASATGSLSIQTCVANNNENNNQPHSQFHHHLQQQQQQQALHSNPTPIGHVRSAPCTPPIANYCSPGTIGSKFIPANSNLQSQQLQQTLSDVLYIGGDSQQQQLQSNNANNKLNNVDSFLLNSAVSSTTSEYANLFPQQHTNNGNNQMHSNFLLSNMMINSNIEPALSNHHGLIGHQPAISSPINRASVNSNFLDHRPITPNIYEHHSSKLTSSSSSNRSSQLNPNAPDFASRSNSFSTNTLSQPNSMLSLNLNQMNPLSQSAQTVSNFGANMAAPNHLQAGVGRPNFLAAAGVSAPNISNDVRQMIVNYSMNIFQNQVPKRHQEAAARLAHSFAQSEVLLNNNAGPHLPHQPPPPPPPPLQTQFGQPVADRLNMIQQFLLQQQQQQQHGQLRAATMLGVANNIDSYSSGLQQQQQQQTSTLPLMQHFRMQQHSLMNNNNSNNHGNFSNYDLYTTTASSSPTSSLNQQQKNDVVNNLSTVENNGDSNGIQQNKIKPPAPIGTERAQRKNPTQQHSTASSMTTNPLFGEHNSTIGAASGWLDNCEDLTVDSSSSSVAAGGGSHLPPFGTADFANIFPTQSTSNDFDLLNNFGTSTGVRNNLTTVNPSGTRISDDSSFDQYNPVGR</sequence>
<keyword evidence="3" id="KW-1185">Reference proteome</keyword>
<feature type="region of interest" description="Disordered" evidence="1">
    <location>
        <begin position="1"/>
        <end position="49"/>
    </location>
</feature>
<feature type="compositionally biased region" description="Pro residues" evidence="1">
    <location>
        <begin position="612"/>
        <end position="623"/>
    </location>
</feature>
<protein>
    <submittedName>
        <fullName evidence="2">Uncharacterized protein</fullName>
    </submittedName>
</protein>
<feature type="compositionally biased region" description="Polar residues" evidence="1">
    <location>
        <begin position="770"/>
        <end position="785"/>
    </location>
</feature>
<feature type="compositionally biased region" description="Low complexity" evidence="1">
    <location>
        <begin position="139"/>
        <end position="160"/>
    </location>
</feature>
<feature type="region of interest" description="Disordered" evidence="1">
    <location>
        <begin position="860"/>
        <end position="886"/>
    </location>
</feature>
<proteinExistence type="predicted"/>
<feature type="compositionally biased region" description="Polar residues" evidence="1">
    <location>
        <begin position="860"/>
        <end position="871"/>
    </location>
</feature>
<dbReference type="AlphaFoldDB" id="A0A1Y3B378"/>
<feature type="compositionally biased region" description="Low complexity" evidence="1">
    <location>
        <begin position="194"/>
        <end position="212"/>
    </location>
</feature>
<evidence type="ECO:0000256" key="1">
    <source>
        <dbReference type="SAM" id="MobiDB-lite"/>
    </source>
</evidence>
<dbReference type="Proteomes" id="UP000194236">
    <property type="component" value="Unassembled WGS sequence"/>
</dbReference>
<name>A0A1Y3B378_EURMA</name>